<keyword evidence="6" id="KW-0112">Calmodulin-binding</keyword>
<dbReference type="AlphaFoldDB" id="A0AA36GFM2"/>
<dbReference type="InterPro" id="IPR027417">
    <property type="entry name" value="P-loop_NTPase"/>
</dbReference>
<evidence type="ECO:0000256" key="3">
    <source>
        <dbReference type="ARBA" id="ARBA00022737"/>
    </source>
</evidence>
<feature type="coiled-coil region" evidence="7">
    <location>
        <begin position="221"/>
        <end position="248"/>
    </location>
</feature>
<dbReference type="Gene3D" id="3.30.70.1590">
    <property type="match status" value="1"/>
</dbReference>
<dbReference type="SUPFAM" id="SSF52540">
    <property type="entry name" value="P-loop containing nucleoside triphosphate hydrolases"/>
    <property type="match status" value="4"/>
</dbReference>
<evidence type="ECO:0008006" key="10">
    <source>
        <dbReference type="Google" id="ProtNLM"/>
    </source>
</evidence>
<evidence type="ECO:0000256" key="4">
    <source>
        <dbReference type="ARBA" id="ARBA00022741"/>
    </source>
</evidence>
<accession>A0AA36GFM2</accession>
<protein>
    <recommendedName>
        <fullName evidence="10">Myosin motor domain-containing protein</fullName>
    </recommendedName>
</protein>
<dbReference type="InterPro" id="IPR036961">
    <property type="entry name" value="Kinesin_motor_dom_sf"/>
</dbReference>
<dbReference type="PROSITE" id="PS50096">
    <property type="entry name" value="IQ"/>
    <property type="match status" value="5"/>
</dbReference>
<dbReference type="PANTHER" id="PTHR22706">
    <property type="entry name" value="ASSEMBLY FACTOR FOR SPINDLE MICROTUBULES"/>
    <property type="match status" value="1"/>
</dbReference>
<keyword evidence="5" id="KW-0067">ATP-binding</keyword>
<keyword evidence="2" id="KW-0963">Cytoplasm</keyword>
<dbReference type="InterPro" id="IPR051185">
    <property type="entry name" value="ASPM"/>
</dbReference>
<name>A0AA36GFM2_CYLNA</name>
<evidence type="ECO:0000256" key="2">
    <source>
        <dbReference type="ARBA" id="ARBA00022490"/>
    </source>
</evidence>
<keyword evidence="9" id="KW-1185">Reference proteome</keyword>
<proteinExistence type="predicted"/>
<dbReference type="GO" id="GO:0051295">
    <property type="term" value="P:establishment of meiotic spindle localization"/>
    <property type="evidence" value="ECO:0007669"/>
    <property type="project" value="TreeGrafter"/>
</dbReference>
<gene>
    <name evidence="8" type="ORF">CYNAS_LOCUS2467</name>
</gene>
<evidence type="ECO:0000256" key="6">
    <source>
        <dbReference type="ARBA" id="ARBA00022860"/>
    </source>
</evidence>
<organism evidence="8 9">
    <name type="scientific">Cylicocyclus nassatus</name>
    <name type="common">Nematode worm</name>
    <dbReference type="NCBI Taxonomy" id="53992"/>
    <lineage>
        <taxon>Eukaryota</taxon>
        <taxon>Metazoa</taxon>
        <taxon>Ecdysozoa</taxon>
        <taxon>Nematoda</taxon>
        <taxon>Chromadorea</taxon>
        <taxon>Rhabditida</taxon>
        <taxon>Rhabditina</taxon>
        <taxon>Rhabditomorpha</taxon>
        <taxon>Strongyloidea</taxon>
        <taxon>Strongylidae</taxon>
        <taxon>Cylicocyclus</taxon>
    </lineage>
</organism>
<dbReference type="Gene3D" id="3.40.850.10">
    <property type="entry name" value="Kinesin motor domain"/>
    <property type="match status" value="1"/>
</dbReference>
<dbReference type="GO" id="GO:0000922">
    <property type="term" value="C:spindle pole"/>
    <property type="evidence" value="ECO:0007669"/>
    <property type="project" value="TreeGrafter"/>
</dbReference>
<dbReference type="GO" id="GO:0005737">
    <property type="term" value="C:cytoplasm"/>
    <property type="evidence" value="ECO:0007669"/>
    <property type="project" value="UniProtKB-SubCell"/>
</dbReference>
<evidence type="ECO:0000313" key="8">
    <source>
        <dbReference type="EMBL" id="CAJ0590484.1"/>
    </source>
</evidence>
<dbReference type="EMBL" id="CATQJL010000001">
    <property type="protein sequence ID" value="CAJ0590484.1"/>
    <property type="molecule type" value="Genomic_DNA"/>
</dbReference>
<comment type="caution">
    <text evidence="8">The sequence shown here is derived from an EMBL/GenBank/DDBJ whole genome shotgun (WGS) entry which is preliminary data.</text>
</comment>
<dbReference type="CDD" id="cd23767">
    <property type="entry name" value="IQCD"/>
    <property type="match status" value="1"/>
</dbReference>
<dbReference type="GO" id="GO:0005516">
    <property type="term" value="F:calmodulin binding"/>
    <property type="evidence" value="ECO:0007669"/>
    <property type="project" value="UniProtKB-KW"/>
</dbReference>
<dbReference type="Pfam" id="PF00612">
    <property type="entry name" value="IQ"/>
    <property type="match status" value="4"/>
</dbReference>
<evidence type="ECO:0000313" key="9">
    <source>
        <dbReference type="Proteomes" id="UP001176961"/>
    </source>
</evidence>
<keyword evidence="3" id="KW-0677">Repeat</keyword>
<keyword evidence="4" id="KW-0547">Nucleotide-binding</keyword>
<dbReference type="InterPro" id="IPR000048">
    <property type="entry name" value="IQ_motif_EF-hand-BS"/>
</dbReference>
<comment type="subcellular location">
    <subcellularLocation>
        <location evidence="1">Cytoplasm</location>
    </subcellularLocation>
</comment>
<dbReference type="GO" id="GO:0000278">
    <property type="term" value="P:mitotic cell cycle"/>
    <property type="evidence" value="ECO:0007669"/>
    <property type="project" value="TreeGrafter"/>
</dbReference>
<dbReference type="Proteomes" id="UP001176961">
    <property type="component" value="Unassembled WGS sequence"/>
</dbReference>
<reference evidence="8" key="1">
    <citation type="submission" date="2023-07" db="EMBL/GenBank/DDBJ databases">
        <authorList>
            <consortium name="CYATHOMIX"/>
        </authorList>
    </citation>
    <scope>NUCLEOTIDE SEQUENCE</scope>
    <source>
        <strain evidence="8">N/A</strain>
    </source>
</reference>
<sequence length="393" mass="46203">MWRDKPRQFAEEACYKYLEEGKFALGKTKIFFRTGQVALLEQVRLETLNASAVLIQSRWRGYVARKRYEAMMKSIRTIQAATRKFFAVRQLHYLQMHRAAIAIQSAYRGYVCRARYQELRAAVLAIQAHYRAAKVRAWVMKMRYEKSAIIIQKYWRGYLVRREEIKRRQKIVLVQCCVRRWLARRRLRELKIESRSVNHFQKLNSGLENKVIGLQMKLDSVTSDRNRLAAVEDQLQRMLAELVSAEAEKYYSETLSTLQFSSNCRKIENKIHVNEEQCGDLIMAYKAENKRLREEMASIEERVKAEMNEKLAAIQRDLKQWKQLTIDREQALVEAQLQRDLFAAQLPGASDEGENLLPEEPMSEMELEPEHRPASAKYVGRFSRLKASWRGTV</sequence>
<keyword evidence="7" id="KW-0175">Coiled coil</keyword>
<dbReference type="Gene3D" id="1.20.5.190">
    <property type="match status" value="3"/>
</dbReference>
<feature type="coiled-coil region" evidence="7">
    <location>
        <begin position="282"/>
        <end position="324"/>
    </location>
</feature>
<evidence type="ECO:0000256" key="7">
    <source>
        <dbReference type="SAM" id="Coils"/>
    </source>
</evidence>
<evidence type="ECO:0000256" key="1">
    <source>
        <dbReference type="ARBA" id="ARBA00004496"/>
    </source>
</evidence>
<dbReference type="PANTHER" id="PTHR22706:SF1">
    <property type="entry name" value="ASSEMBLY FACTOR FOR SPINDLE MICROTUBULES"/>
    <property type="match status" value="1"/>
</dbReference>
<dbReference type="GO" id="GO:0005524">
    <property type="term" value="F:ATP binding"/>
    <property type="evidence" value="ECO:0007669"/>
    <property type="project" value="UniProtKB-KW"/>
</dbReference>
<dbReference type="GO" id="GO:0007051">
    <property type="term" value="P:spindle organization"/>
    <property type="evidence" value="ECO:0007669"/>
    <property type="project" value="TreeGrafter"/>
</dbReference>
<evidence type="ECO:0000256" key="5">
    <source>
        <dbReference type="ARBA" id="ARBA00022840"/>
    </source>
</evidence>
<dbReference type="SMART" id="SM00015">
    <property type="entry name" value="IQ"/>
    <property type="match status" value="6"/>
</dbReference>